<dbReference type="SMART" id="SM00028">
    <property type="entry name" value="TPR"/>
    <property type="match status" value="3"/>
</dbReference>
<feature type="non-terminal residue" evidence="3">
    <location>
        <position position="1"/>
    </location>
</feature>
<dbReference type="InterPro" id="IPR051685">
    <property type="entry name" value="Ycf3/AcsC/BcsC/TPR_MFPF"/>
</dbReference>
<name>X0VTK9_9ZZZZ</name>
<accession>X0VTK9</accession>
<evidence type="ECO:0000256" key="2">
    <source>
        <dbReference type="ARBA" id="ARBA00022803"/>
    </source>
</evidence>
<keyword evidence="2" id="KW-0802">TPR repeat</keyword>
<gene>
    <name evidence="3" type="ORF">S01H1_55004</name>
</gene>
<dbReference type="InterPro" id="IPR019734">
    <property type="entry name" value="TPR_rpt"/>
</dbReference>
<dbReference type="Pfam" id="PF13432">
    <property type="entry name" value="TPR_16"/>
    <property type="match status" value="1"/>
</dbReference>
<organism evidence="3">
    <name type="scientific">marine sediment metagenome</name>
    <dbReference type="NCBI Taxonomy" id="412755"/>
    <lineage>
        <taxon>unclassified sequences</taxon>
        <taxon>metagenomes</taxon>
        <taxon>ecological metagenomes</taxon>
    </lineage>
</organism>
<evidence type="ECO:0008006" key="4">
    <source>
        <dbReference type="Google" id="ProtNLM"/>
    </source>
</evidence>
<dbReference type="AlphaFoldDB" id="X0VTK9"/>
<dbReference type="PANTHER" id="PTHR44943">
    <property type="entry name" value="CELLULOSE SYNTHASE OPERON PROTEIN C"/>
    <property type="match status" value="1"/>
</dbReference>
<feature type="non-terminal residue" evidence="3">
    <location>
        <position position="257"/>
    </location>
</feature>
<dbReference type="InterPro" id="IPR011990">
    <property type="entry name" value="TPR-like_helical_dom_sf"/>
</dbReference>
<protein>
    <recommendedName>
        <fullName evidence="4">Tetratricopeptide repeat protein</fullName>
    </recommendedName>
</protein>
<dbReference type="PROSITE" id="PS50005">
    <property type="entry name" value="TPR"/>
    <property type="match status" value="1"/>
</dbReference>
<dbReference type="Gene3D" id="1.25.40.10">
    <property type="entry name" value="Tetratricopeptide repeat domain"/>
    <property type="match status" value="1"/>
</dbReference>
<dbReference type="SUPFAM" id="SSF48452">
    <property type="entry name" value="TPR-like"/>
    <property type="match status" value="1"/>
</dbReference>
<comment type="caution">
    <text evidence="3">The sequence shown here is derived from an EMBL/GenBank/DDBJ whole genome shotgun (WGS) entry which is preliminary data.</text>
</comment>
<evidence type="ECO:0000313" key="3">
    <source>
        <dbReference type="EMBL" id="GAG21764.1"/>
    </source>
</evidence>
<proteinExistence type="predicted"/>
<sequence length="257" mass="29886">TQLVPSPRNDFSKNETLYLFFQIFGLTEELSDQGTLEYLLFKEEEKIYSFSKKIADYPDKTHFLEEFPLADYPPANYKIRVALLDDNNKEVLFSQSHFYISPQPAVPRPWVLSFPMPSSDDPLYANILGLQYQNKGELQKAHSLLEEAFRKQSQSAKYGLDLARILFAEKEYKKVKEIALPFLKEQEKYEFLSVLGKSCQALGEYAEAIAYYKDYLTRFGTNIQILNSTGECYYRWGNVEEALIAWEKSLEINPNQE</sequence>
<reference evidence="3" key="1">
    <citation type="journal article" date="2014" name="Front. Microbiol.">
        <title>High frequency of phylogenetically diverse reductive dehalogenase-homologous genes in deep subseafloor sedimentary metagenomes.</title>
        <authorList>
            <person name="Kawai M."/>
            <person name="Futagami T."/>
            <person name="Toyoda A."/>
            <person name="Takaki Y."/>
            <person name="Nishi S."/>
            <person name="Hori S."/>
            <person name="Arai W."/>
            <person name="Tsubouchi T."/>
            <person name="Morono Y."/>
            <person name="Uchiyama I."/>
            <person name="Ito T."/>
            <person name="Fujiyama A."/>
            <person name="Inagaki F."/>
            <person name="Takami H."/>
        </authorList>
    </citation>
    <scope>NUCLEOTIDE SEQUENCE</scope>
    <source>
        <strain evidence="3">Expedition CK06-06</strain>
    </source>
</reference>
<evidence type="ECO:0000256" key="1">
    <source>
        <dbReference type="ARBA" id="ARBA00022737"/>
    </source>
</evidence>
<dbReference type="PANTHER" id="PTHR44943:SF8">
    <property type="entry name" value="TPR REPEAT-CONTAINING PROTEIN MJ0263"/>
    <property type="match status" value="1"/>
</dbReference>
<dbReference type="EMBL" id="BARS01035722">
    <property type="protein sequence ID" value="GAG21764.1"/>
    <property type="molecule type" value="Genomic_DNA"/>
</dbReference>
<keyword evidence="1" id="KW-0677">Repeat</keyword>